<dbReference type="Proteomes" id="UP001153365">
    <property type="component" value="Unassembled WGS sequence"/>
</dbReference>
<dbReference type="EMBL" id="CALTRL010000450">
    <property type="protein sequence ID" value="CAH7668235.1"/>
    <property type="molecule type" value="Genomic_DNA"/>
</dbReference>
<feature type="compositionally biased region" description="Polar residues" evidence="1">
    <location>
        <begin position="97"/>
        <end position="108"/>
    </location>
</feature>
<organism evidence="3 4">
    <name type="scientific">Phakopsora pachyrhizi</name>
    <name type="common">Asian soybean rust disease fungus</name>
    <dbReference type="NCBI Taxonomy" id="170000"/>
    <lineage>
        <taxon>Eukaryota</taxon>
        <taxon>Fungi</taxon>
        <taxon>Dikarya</taxon>
        <taxon>Basidiomycota</taxon>
        <taxon>Pucciniomycotina</taxon>
        <taxon>Pucciniomycetes</taxon>
        <taxon>Pucciniales</taxon>
        <taxon>Phakopsoraceae</taxon>
        <taxon>Phakopsora</taxon>
    </lineage>
</organism>
<dbReference type="PANTHER" id="PTHR13622:SF8">
    <property type="entry name" value="THIAMIN PYROPHOSPHOKINASE 1"/>
    <property type="match status" value="1"/>
</dbReference>
<keyword evidence="3" id="KW-0378">Hydrolase</keyword>
<dbReference type="Gene3D" id="3.90.79.10">
    <property type="entry name" value="Nucleoside Triphosphate Pyrophosphohydrolase"/>
    <property type="match status" value="1"/>
</dbReference>
<gene>
    <name evidence="3" type="ORF">PPACK8108_LOCUS2711</name>
</gene>
<evidence type="ECO:0000313" key="3">
    <source>
        <dbReference type="EMBL" id="CAH7668235.1"/>
    </source>
</evidence>
<dbReference type="FunFam" id="3.90.79.10:FF:000019">
    <property type="entry name" value="Thiamin pyrophosphokinase, putative"/>
    <property type="match status" value="1"/>
</dbReference>
<dbReference type="GO" id="GO:0044715">
    <property type="term" value="F:8-oxo-dGDP phosphatase activity"/>
    <property type="evidence" value="ECO:0007669"/>
    <property type="project" value="UniProtKB-ARBA"/>
</dbReference>
<evidence type="ECO:0000256" key="1">
    <source>
        <dbReference type="SAM" id="MobiDB-lite"/>
    </source>
</evidence>
<dbReference type="AlphaFoldDB" id="A0AAV0AKQ9"/>
<dbReference type="Pfam" id="PF15916">
    <property type="entry name" value="DUF4743"/>
    <property type="match status" value="1"/>
</dbReference>
<dbReference type="PANTHER" id="PTHR13622">
    <property type="entry name" value="THIAMIN PYROPHOSPHOKINASE"/>
    <property type="match status" value="1"/>
</dbReference>
<name>A0AAV0AKQ9_PHAPC</name>
<sequence length="458" mass="52072">MSNSFLSVINRLNNFRLPIINNSSITWDDAVTCSRVISPSPGLVPFFIHAPDRTSSFTALRNLQRQTLTPVKPRRTSSSSSSSSARSKRLAMRPLSSYLTRRSSSENLGGNPDYFQDAQPSSRPYGDEDRQRDFSQPIGFISLDRVLRLILRDNQKMVDMNCKPCWKVLYHLNQKTDQNPIVDDDVEIQVEEQVWGLSFEDWINESSDPASLRTEHFDRLVRTWKEAGLFSEILDGWRDEAYPIYGPKSKDHSLPGSNVAFKIERAASALFGFLTFGAHLTAYINVDGEKFVWTPRRSATKSTYPSKLDNTAAGGIQAGESPIESIIRESAEEASLDEDYVRQNIRSIGLISYVHKNQYGWVQPEIQYTYELELPSDNSVIPKPNDGESQDFKLLSMDEIRTLLKPNKALEEEEEFKLNSGVVLIDFMVKHGIINANNETNFIELYWKLNQFIGLPLP</sequence>
<accession>A0AAV0AKQ9</accession>
<dbReference type="InterPro" id="IPR015797">
    <property type="entry name" value="NUDIX_hydrolase-like_dom_sf"/>
</dbReference>
<dbReference type="InterPro" id="IPR000086">
    <property type="entry name" value="NUDIX_hydrolase_dom"/>
</dbReference>
<dbReference type="CDD" id="cd03676">
    <property type="entry name" value="NUDIX_Tnr3_like"/>
    <property type="match status" value="1"/>
</dbReference>
<dbReference type="PROSITE" id="PS51462">
    <property type="entry name" value="NUDIX"/>
    <property type="match status" value="1"/>
</dbReference>
<dbReference type="SUPFAM" id="SSF55811">
    <property type="entry name" value="Nudix"/>
    <property type="match status" value="1"/>
</dbReference>
<evidence type="ECO:0000313" key="4">
    <source>
        <dbReference type="Proteomes" id="UP001153365"/>
    </source>
</evidence>
<protein>
    <submittedName>
        <fullName evidence="3">NUDIX hydrolase domain-like protein</fullName>
    </submittedName>
</protein>
<feature type="region of interest" description="Disordered" evidence="1">
    <location>
        <begin position="66"/>
        <end position="131"/>
    </location>
</feature>
<dbReference type="Pfam" id="PF00293">
    <property type="entry name" value="NUDIX"/>
    <property type="match status" value="1"/>
</dbReference>
<evidence type="ECO:0000259" key="2">
    <source>
        <dbReference type="PROSITE" id="PS51462"/>
    </source>
</evidence>
<comment type="caution">
    <text evidence="3">The sequence shown here is derived from an EMBL/GenBank/DDBJ whole genome shotgun (WGS) entry which is preliminary data.</text>
</comment>
<feature type="domain" description="Nudix hydrolase" evidence="2">
    <location>
        <begin position="271"/>
        <end position="417"/>
    </location>
</feature>
<keyword evidence="4" id="KW-1185">Reference proteome</keyword>
<dbReference type="InterPro" id="IPR031804">
    <property type="entry name" value="DUF4743"/>
</dbReference>
<proteinExistence type="predicted"/>
<reference evidence="3" key="1">
    <citation type="submission" date="2022-06" db="EMBL/GenBank/DDBJ databases">
        <authorList>
            <consortium name="SYNGENTA / RWTH Aachen University"/>
        </authorList>
    </citation>
    <scope>NUCLEOTIDE SEQUENCE</scope>
</reference>